<dbReference type="InterPro" id="IPR006091">
    <property type="entry name" value="Acyl-CoA_Oxase/DH_mid-dom"/>
</dbReference>
<dbReference type="RefSeq" id="WP_044833077.1">
    <property type="nucleotide sequence ID" value="NZ_CP059736.1"/>
</dbReference>
<evidence type="ECO:0000256" key="6">
    <source>
        <dbReference type="ARBA" id="ARBA00052938"/>
    </source>
</evidence>
<dbReference type="GO" id="GO:0003995">
    <property type="term" value="F:acyl-CoA dehydrogenase activity"/>
    <property type="evidence" value="ECO:0007669"/>
    <property type="project" value="TreeGrafter"/>
</dbReference>
<dbReference type="EMBL" id="CP059736">
    <property type="protein sequence ID" value="WDE02527.1"/>
    <property type="molecule type" value="Genomic_DNA"/>
</dbReference>
<dbReference type="AlphaFoldDB" id="A0AAE9YXS8"/>
<reference evidence="14 15" key="2">
    <citation type="journal article" date="2022" name="Mar. Drugs">
        <title>Bioassay-Guided Fractionation Leads to the Detection of Cholic Acid Generated by the Rare Thalassomonas sp.</title>
        <authorList>
            <person name="Pheiffer F."/>
            <person name="Schneider Y.K."/>
            <person name="Hansen E.H."/>
            <person name="Andersen J.H."/>
            <person name="Isaksson J."/>
            <person name="Busche T."/>
            <person name="R C."/>
            <person name="Kalinowski J."/>
            <person name="Zyl L.V."/>
            <person name="Trindade M."/>
        </authorList>
    </citation>
    <scope>NUCLEOTIDE SEQUENCE [LARGE SCALE GENOMIC DNA]</scope>
    <source>
        <strain evidence="14 15">A5K-106</strain>
    </source>
</reference>
<evidence type="ECO:0000259" key="13">
    <source>
        <dbReference type="Pfam" id="PF02771"/>
    </source>
</evidence>
<evidence type="ECO:0000256" key="9">
    <source>
        <dbReference type="ARBA" id="ARBA00075603"/>
    </source>
</evidence>
<evidence type="ECO:0000259" key="12">
    <source>
        <dbReference type="Pfam" id="PF02770"/>
    </source>
</evidence>
<sequence length="394" mass="43162">MDIELTAEQEAARGQFRDFVERRLMPYADEYDRQEEMPARLIGEVAELGYLGGLVPEQYGGAGMDSITWGLLCEEIGRGSASLLSLFTVQGMVIQSILKWGNEDQRQDWLPRLATGEIIGGFALTEPNVGSNASSVETSATLIDGHWRLHGQKRWISFGQVSNLFVVFAQSEGKSVALLVERDCPGFSTKPITGMLGFRSAMLADIFLDGCKVPQAHLLGRAGFGFSHVGGAALDQGRYSIAWGCLGLAQGALDASLAYSGQRRQFGKPLKEHQLIQELLADMITQIQAARMLCYRAASLKQRGEPSLIMETSIAKYFASRMAAKVSADAVQIHGANGCSDQYPVQRYLRDAKIMEIIEGSNQMQQIIIAKHGYQEHAVKQQRLAQPKDDGGEA</sequence>
<evidence type="ECO:0000256" key="1">
    <source>
        <dbReference type="ARBA" id="ARBA00001974"/>
    </source>
</evidence>
<evidence type="ECO:0000259" key="11">
    <source>
        <dbReference type="Pfam" id="PF00441"/>
    </source>
</evidence>
<evidence type="ECO:0000256" key="3">
    <source>
        <dbReference type="ARBA" id="ARBA00022630"/>
    </source>
</evidence>
<evidence type="ECO:0000256" key="5">
    <source>
        <dbReference type="ARBA" id="ARBA00023002"/>
    </source>
</evidence>
<dbReference type="Gene3D" id="2.40.110.10">
    <property type="entry name" value="Butyryl-CoA Dehydrogenase, subunit A, domain 2"/>
    <property type="match status" value="1"/>
</dbReference>
<dbReference type="InterPro" id="IPR013786">
    <property type="entry name" value="AcylCoA_DH/ox_N"/>
</dbReference>
<gene>
    <name evidence="14" type="ORF">SG35_029420</name>
</gene>
<dbReference type="FunFam" id="1.20.140.10:FF:000004">
    <property type="entry name" value="Acyl-CoA dehydrogenase FadE25"/>
    <property type="match status" value="1"/>
</dbReference>
<keyword evidence="4 10" id="KW-0274">FAD</keyword>
<dbReference type="Pfam" id="PF02770">
    <property type="entry name" value="Acyl-CoA_dh_M"/>
    <property type="match status" value="1"/>
</dbReference>
<dbReference type="Proteomes" id="UP000032568">
    <property type="component" value="Chromosome pTact"/>
</dbReference>
<dbReference type="InterPro" id="IPR009075">
    <property type="entry name" value="AcylCo_DH/oxidase_C"/>
</dbReference>
<dbReference type="InterPro" id="IPR036250">
    <property type="entry name" value="AcylCo_DH-like_C"/>
</dbReference>
<dbReference type="Gene3D" id="1.10.540.10">
    <property type="entry name" value="Acyl-CoA dehydrogenase/oxidase, N-terminal domain"/>
    <property type="match status" value="1"/>
</dbReference>
<keyword evidence="15" id="KW-1185">Reference proteome</keyword>
<dbReference type="PIRSF" id="PIRSF016578">
    <property type="entry name" value="HsaA"/>
    <property type="match status" value="1"/>
</dbReference>
<comment type="catalytic activity">
    <reaction evidence="6">
        <text>3-sulfinopropanoyl-CoA + H2O = propanoyl-CoA + sulfite + H(+)</text>
        <dbReference type="Rhea" id="RHEA:41624"/>
        <dbReference type="ChEBI" id="CHEBI:15377"/>
        <dbReference type="ChEBI" id="CHEBI:15378"/>
        <dbReference type="ChEBI" id="CHEBI:17359"/>
        <dbReference type="ChEBI" id="CHEBI:57392"/>
        <dbReference type="ChEBI" id="CHEBI:78349"/>
        <dbReference type="EC" id="3.13.1.4"/>
    </reaction>
    <physiologicalReaction direction="left-to-right" evidence="6">
        <dbReference type="Rhea" id="RHEA:41625"/>
    </physiologicalReaction>
</comment>
<dbReference type="Gene3D" id="1.20.140.10">
    <property type="entry name" value="Butyryl-CoA Dehydrogenase, subunit A, domain 3"/>
    <property type="match status" value="1"/>
</dbReference>
<keyword evidence="3 10" id="KW-0285">Flavoprotein</keyword>
<comment type="similarity">
    <text evidence="2 10">Belongs to the acyl-CoA dehydrogenase family.</text>
</comment>
<dbReference type="PANTHER" id="PTHR43884:SF12">
    <property type="entry name" value="ISOVALERYL-COA DEHYDROGENASE, MITOCHONDRIAL-RELATED"/>
    <property type="match status" value="1"/>
</dbReference>
<dbReference type="Pfam" id="PF00441">
    <property type="entry name" value="Acyl-CoA_dh_1"/>
    <property type="match status" value="1"/>
</dbReference>
<name>A0AAE9YXS8_9GAMM</name>
<evidence type="ECO:0000313" key="15">
    <source>
        <dbReference type="Proteomes" id="UP000032568"/>
    </source>
</evidence>
<organism evidence="14 15">
    <name type="scientific">Thalassomonas actiniarum</name>
    <dbReference type="NCBI Taxonomy" id="485447"/>
    <lineage>
        <taxon>Bacteria</taxon>
        <taxon>Pseudomonadati</taxon>
        <taxon>Pseudomonadota</taxon>
        <taxon>Gammaproteobacteria</taxon>
        <taxon>Alteromonadales</taxon>
        <taxon>Colwelliaceae</taxon>
        <taxon>Thalassomonas</taxon>
    </lineage>
</organism>
<evidence type="ECO:0000256" key="7">
    <source>
        <dbReference type="ARBA" id="ARBA00066461"/>
    </source>
</evidence>
<dbReference type="InterPro" id="IPR009100">
    <property type="entry name" value="AcylCoA_DH/oxidase_NM_dom_sf"/>
</dbReference>
<feature type="domain" description="Acyl-CoA oxidase/dehydrogenase middle" evidence="12">
    <location>
        <begin position="121"/>
        <end position="210"/>
    </location>
</feature>
<feature type="domain" description="Acyl-CoA dehydrogenase/oxidase N-terminal" evidence="13">
    <location>
        <begin position="6"/>
        <end position="117"/>
    </location>
</feature>
<accession>A0AAE9YXS8</accession>
<dbReference type="InterPro" id="IPR046373">
    <property type="entry name" value="Acyl-CoA_Oxase/DH_mid-dom_sf"/>
</dbReference>
<feature type="domain" description="Acyl-CoA dehydrogenase/oxidase C-terminal" evidence="11">
    <location>
        <begin position="229"/>
        <end position="372"/>
    </location>
</feature>
<evidence type="ECO:0000256" key="10">
    <source>
        <dbReference type="RuleBase" id="RU362125"/>
    </source>
</evidence>
<keyword evidence="5 10" id="KW-0560">Oxidoreductase</keyword>
<dbReference type="InterPro" id="IPR037069">
    <property type="entry name" value="AcylCoA_DH/ox_N_sf"/>
</dbReference>
<proteinExistence type="inferred from homology"/>
<evidence type="ECO:0000256" key="4">
    <source>
        <dbReference type="ARBA" id="ARBA00022827"/>
    </source>
</evidence>
<dbReference type="SUPFAM" id="SSF56645">
    <property type="entry name" value="Acyl-CoA dehydrogenase NM domain-like"/>
    <property type="match status" value="1"/>
</dbReference>
<dbReference type="SUPFAM" id="SSF47203">
    <property type="entry name" value="Acyl-CoA dehydrogenase C-terminal domain-like"/>
    <property type="match status" value="1"/>
</dbReference>
<reference evidence="14 15" key="1">
    <citation type="journal article" date="2015" name="Genome Announc.">
        <title>Draft Genome Sequences of Marine Isolates of Thalassomonas viridans and Thalassomonas actiniarum.</title>
        <authorList>
            <person name="Olonade I."/>
            <person name="van Zyl L.J."/>
            <person name="Trindade M."/>
        </authorList>
    </citation>
    <scope>NUCLEOTIDE SEQUENCE [LARGE SCALE GENOMIC DNA]</scope>
    <source>
        <strain evidence="14 15">A5K-106</strain>
    </source>
</reference>
<comment type="cofactor">
    <cofactor evidence="1 10">
        <name>FAD</name>
        <dbReference type="ChEBI" id="CHEBI:57692"/>
    </cofactor>
</comment>
<evidence type="ECO:0000313" key="14">
    <source>
        <dbReference type="EMBL" id="WDE02527.1"/>
    </source>
</evidence>
<dbReference type="Pfam" id="PF02771">
    <property type="entry name" value="Acyl-CoA_dh_N"/>
    <property type="match status" value="1"/>
</dbReference>
<dbReference type="GO" id="GO:0050660">
    <property type="term" value="F:flavin adenine dinucleotide binding"/>
    <property type="evidence" value="ECO:0007669"/>
    <property type="project" value="InterPro"/>
</dbReference>
<dbReference type="FunFam" id="1.10.540.10:FF:000002">
    <property type="entry name" value="Acyl-CoA dehydrogenase FadE19"/>
    <property type="match status" value="1"/>
</dbReference>
<evidence type="ECO:0000256" key="8">
    <source>
        <dbReference type="ARBA" id="ARBA00068311"/>
    </source>
</evidence>
<evidence type="ECO:0000256" key="2">
    <source>
        <dbReference type="ARBA" id="ARBA00009347"/>
    </source>
</evidence>
<dbReference type="PANTHER" id="PTHR43884">
    <property type="entry name" value="ACYL-COA DEHYDROGENASE"/>
    <property type="match status" value="1"/>
</dbReference>
<protein>
    <recommendedName>
        <fullName evidence="8">3-sulfinopropanoyl-CoA desulfinase</fullName>
        <ecNumber evidence="7">3.13.1.4</ecNumber>
    </recommendedName>
    <alternativeName>
        <fullName evidence="9">3-sulfinopropionyl coenzyme A desulfinase</fullName>
    </alternativeName>
</protein>
<dbReference type="KEGG" id="tact:SG35_029420"/>
<dbReference type="EC" id="3.13.1.4" evidence="7"/>